<feature type="domain" description="Reductase C-terminal" evidence="6">
    <location>
        <begin position="318"/>
        <end position="402"/>
    </location>
</feature>
<dbReference type="Proteomes" id="UP000323380">
    <property type="component" value="Unassembled WGS sequence"/>
</dbReference>
<accession>A0A5D0NQG4</accession>
<dbReference type="InterPro" id="IPR016156">
    <property type="entry name" value="FAD/NAD-linked_Rdtase_dimer_sf"/>
</dbReference>
<dbReference type="Gene3D" id="3.50.50.60">
    <property type="entry name" value="FAD/NAD(P)-binding domain"/>
    <property type="match status" value="2"/>
</dbReference>
<dbReference type="GO" id="GO:0005737">
    <property type="term" value="C:cytoplasm"/>
    <property type="evidence" value="ECO:0007669"/>
    <property type="project" value="TreeGrafter"/>
</dbReference>
<dbReference type="PRINTS" id="PR00368">
    <property type="entry name" value="FADPNR"/>
</dbReference>
<name>A0A5D0NQG4_9ACTN</name>
<feature type="domain" description="FAD/NAD(P)-binding" evidence="5">
    <location>
        <begin position="4"/>
        <end position="299"/>
    </location>
</feature>
<comment type="caution">
    <text evidence="7">The sequence shown here is derived from an EMBL/GenBank/DDBJ whole genome shotgun (WGS) entry which is preliminary data.</text>
</comment>
<keyword evidence="4" id="KW-0560">Oxidoreductase</keyword>
<dbReference type="Pfam" id="PF14759">
    <property type="entry name" value="Reductase_C"/>
    <property type="match status" value="1"/>
</dbReference>
<evidence type="ECO:0000313" key="7">
    <source>
        <dbReference type="EMBL" id="TYB46736.1"/>
    </source>
</evidence>
<evidence type="ECO:0000259" key="5">
    <source>
        <dbReference type="Pfam" id="PF07992"/>
    </source>
</evidence>
<dbReference type="PANTHER" id="PTHR43557">
    <property type="entry name" value="APOPTOSIS-INDUCING FACTOR 1"/>
    <property type="match status" value="1"/>
</dbReference>
<dbReference type="SUPFAM" id="SSF51905">
    <property type="entry name" value="FAD/NAD(P)-binding domain"/>
    <property type="match status" value="1"/>
</dbReference>
<comment type="cofactor">
    <cofactor evidence="1">
        <name>FAD</name>
        <dbReference type="ChEBI" id="CHEBI:57692"/>
    </cofactor>
</comment>
<dbReference type="InterPro" id="IPR023753">
    <property type="entry name" value="FAD/NAD-binding_dom"/>
</dbReference>
<dbReference type="InterPro" id="IPR036188">
    <property type="entry name" value="FAD/NAD-bd_sf"/>
</dbReference>
<proteinExistence type="predicted"/>
<dbReference type="EMBL" id="VSFG01000002">
    <property type="protein sequence ID" value="TYB46736.1"/>
    <property type="molecule type" value="Genomic_DNA"/>
</dbReference>
<dbReference type="RefSeq" id="WP_148344331.1">
    <property type="nucleotide sequence ID" value="NZ_VSFG01000002.1"/>
</dbReference>
<protein>
    <submittedName>
        <fullName evidence="7">Pyridine nucleotide-disulfide oxidoreductase</fullName>
    </submittedName>
</protein>
<evidence type="ECO:0000256" key="3">
    <source>
        <dbReference type="ARBA" id="ARBA00022827"/>
    </source>
</evidence>
<keyword evidence="2" id="KW-0285">Flavoprotein</keyword>
<evidence type="ECO:0000313" key="8">
    <source>
        <dbReference type="Proteomes" id="UP000323380"/>
    </source>
</evidence>
<dbReference type="InterPro" id="IPR050446">
    <property type="entry name" value="FAD-oxidoreductase/Apoptosis"/>
</dbReference>
<evidence type="ECO:0000256" key="4">
    <source>
        <dbReference type="ARBA" id="ARBA00023002"/>
    </source>
</evidence>
<sequence>MIESVVVAGAGQTAAVAARTLRRRGFDGRVTLVGAEDDAPYQRPPLSKEYLAGGQDRAELCLLTPDWCAANDVELRLGVAAAAVRPAERALELADGTSVRGDALLIATGGRPRELPGVRGDRVRHLRTVADADRLRADLRPGARVAVIGAGFIGCEVASTALARGAHVTVVERAGRPLGHVLGDLMGDVMAALLRTNGVDLRTGETVERYAETASGAVLTTGSGTVLEADVVVVGAGMVPNVEPAAGAGLDTAGGIPVDAHCRTALGGVYAAGDVARQWRPRLGGHARAEHFDNANAQGMTAAKNILGLDSANDAPPWFWSDQFGHGLQHTGHGEGTDRLVVRGRVEDFDFIAFYLTRDGVLRAAFTVDRGGDLAVARQLIAGGAVVDPDVLRDEDADLTDLFDSLS</sequence>
<organism evidence="7 8">
    <name type="scientific">Actinomadura chibensis</name>
    <dbReference type="NCBI Taxonomy" id="392828"/>
    <lineage>
        <taxon>Bacteria</taxon>
        <taxon>Bacillati</taxon>
        <taxon>Actinomycetota</taxon>
        <taxon>Actinomycetes</taxon>
        <taxon>Streptosporangiales</taxon>
        <taxon>Thermomonosporaceae</taxon>
        <taxon>Actinomadura</taxon>
    </lineage>
</organism>
<reference evidence="7 8" key="1">
    <citation type="submission" date="2019-08" db="EMBL/GenBank/DDBJ databases">
        <title>Actinomadura sp. nov. CYP1-5 isolated from mountain soil.</title>
        <authorList>
            <person name="Songsumanus A."/>
            <person name="Kuncharoen N."/>
            <person name="Kudo T."/>
            <person name="Yuki M."/>
            <person name="Igarashi Y."/>
            <person name="Tanasupawat S."/>
        </authorList>
    </citation>
    <scope>NUCLEOTIDE SEQUENCE [LARGE SCALE GENOMIC DNA]</scope>
    <source>
        <strain evidence="7 8">JCM 14158</strain>
    </source>
</reference>
<dbReference type="GO" id="GO:0016651">
    <property type="term" value="F:oxidoreductase activity, acting on NAD(P)H"/>
    <property type="evidence" value="ECO:0007669"/>
    <property type="project" value="TreeGrafter"/>
</dbReference>
<evidence type="ECO:0000256" key="1">
    <source>
        <dbReference type="ARBA" id="ARBA00001974"/>
    </source>
</evidence>
<dbReference type="SUPFAM" id="SSF55424">
    <property type="entry name" value="FAD/NAD-linked reductases, dimerisation (C-terminal) domain"/>
    <property type="match status" value="1"/>
</dbReference>
<evidence type="ECO:0000256" key="2">
    <source>
        <dbReference type="ARBA" id="ARBA00022630"/>
    </source>
</evidence>
<dbReference type="STRING" id="1220554.GCA_001552135_03104"/>
<dbReference type="Pfam" id="PF07992">
    <property type="entry name" value="Pyr_redox_2"/>
    <property type="match status" value="1"/>
</dbReference>
<dbReference type="PANTHER" id="PTHR43557:SF2">
    <property type="entry name" value="RIESKE DOMAIN-CONTAINING PROTEIN-RELATED"/>
    <property type="match status" value="1"/>
</dbReference>
<dbReference type="AlphaFoldDB" id="A0A5D0NQG4"/>
<keyword evidence="3" id="KW-0274">FAD</keyword>
<dbReference type="PRINTS" id="PR00411">
    <property type="entry name" value="PNDRDTASEI"/>
</dbReference>
<gene>
    <name evidence="7" type="ORF">FXF69_16185</name>
</gene>
<dbReference type="Gene3D" id="3.30.390.30">
    <property type="match status" value="1"/>
</dbReference>
<evidence type="ECO:0000259" key="6">
    <source>
        <dbReference type="Pfam" id="PF14759"/>
    </source>
</evidence>
<keyword evidence="8" id="KW-1185">Reference proteome</keyword>
<dbReference type="InterPro" id="IPR028202">
    <property type="entry name" value="Reductase_C"/>
</dbReference>